<evidence type="ECO:0000313" key="9">
    <source>
        <dbReference type="Proteomes" id="UP001347796"/>
    </source>
</evidence>
<dbReference type="InterPro" id="IPR029454">
    <property type="entry name" value="ODR-4-like"/>
</dbReference>
<keyword evidence="3 7" id="KW-0812">Transmembrane</keyword>
<comment type="caution">
    <text evidence="8">The sequence shown here is derived from an EMBL/GenBank/DDBJ whole genome shotgun (WGS) entry which is preliminary data.</text>
</comment>
<proteinExistence type="inferred from homology"/>
<feature type="compositionally biased region" description="Basic residues" evidence="6">
    <location>
        <begin position="66"/>
        <end position="77"/>
    </location>
</feature>
<dbReference type="GO" id="GO:0016020">
    <property type="term" value="C:membrane"/>
    <property type="evidence" value="ECO:0007669"/>
    <property type="project" value="UniProtKB-SubCell"/>
</dbReference>
<accession>A0AAN8GI27</accession>
<evidence type="ECO:0000256" key="3">
    <source>
        <dbReference type="ARBA" id="ARBA00022692"/>
    </source>
</evidence>
<comment type="similarity">
    <text evidence="2">Belongs to the ODR-4 family.</text>
</comment>
<dbReference type="Proteomes" id="UP001347796">
    <property type="component" value="Unassembled WGS sequence"/>
</dbReference>
<gene>
    <name evidence="8" type="ORF">SNE40_023495</name>
</gene>
<reference evidence="8 9" key="1">
    <citation type="submission" date="2024-01" db="EMBL/GenBank/DDBJ databases">
        <title>The genome of the rayed Mediterranean limpet Patella caerulea (Linnaeus, 1758).</title>
        <authorList>
            <person name="Anh-Thu Weber A."/>
            <person name="Halstead-Nussloch G."/>
        </authorList>
    </citation>
    <scope>NUCLEOTIDE SEQUENCE [LARGE SCALE GENOMIC DNA]</scope>
    <source>
        <strain evidence="8">AATW-2023a</strain>
        <tissue evidence="8">Whole specimen</tissue>
    </source>
</reference>
<evidence type="ECO:0000256" key="1">
    <source>
        <dbReference type="ARBA" id="ARBA00004370"/>
    </source>
</evidence>
<feature type="transmembrane region" description="Helical" evidence="7">
    <location>
        <begin position="435"/>
        <end position="458"/>
    </location>
</feature>
<evidence type="ECO:0000256" key="7">
    <source>
        <dbReference type="SAM" id="Phobius"/>
    </source>
</evidence>
<dbReference type="PANTHER" id="PTHR33966">
    <property type="entry name" value="PROTEIN ODR-4 HOMOLOG"/>
    <property type="match status" value="1"/>
</dbReference>
<dbReference type="AlphaFoldDB" id="A0AAN8GI27"/>
<dbReference type="Pfam" id="PF14778">
    <property type="entry name" value="ODR4-like"/>
    <property type="match status" value="1"/>
</dbReference>
<comment type="subcellular location">
    <subcellularLocation>
        <location evidence="1">Membrane</location>
    </subcellularLocation>
</comment>
<organism evidence="8 9">
    <name type="scientific">Patella caerulea</name>
    <name type="common">Rayed Mediterranean limpet</name>
    <dbReference type="NCBI Taxonomy" id="87958"/>
    <lineage>
        <taxon>Eukaryota</taxon>
        <taxon>Metazoa</taxon>
        <taxon>Spiralia</taxon>
        <taxon>Lophotrochozoa</taxon>
        <taxon>Mollusca</taxon>
        <taxon>Gastropoda</taxon>
        <taxon>Patellogastropoda</taxon>
        <taxon>Patelloidea</taxon>
        <taxon>Patellidae</taxon>
        <taxon>Patella</taxon>
    </lineage>
</organism>
<evidence type="ECO:0000256" key="5">
    <source>
        <dbReference type="ARBA" id="ARBA00023136"/>
    </source>
</evidence>
<evidence type="ECO:0000256" key="6">
    <source>
        <dbReference type="SAM" id="MobiDB-lite"/>
    </source>
</evidence>
<feature type="region of interest" description="Disordered" evidence="6">
    <location>
        <begin position="48"/>
        <end position="82"/>
    </location>
</feature>
<keyword evidence="9" id="KW-1185">Reference proteome</keyword>
<keyword evidence="5 7" id="KW-0472">Membrane</keyword>
<dbReference type="GO" id="GO:0012505">
    <property type="term" value="C:endomembrane system"/>
    <property type="evidence" value="ECO:0007669"/>
    <property type="project" value="TreeGrafter"/>
</dbReference>
<evidence type="ECO:0000256" key="2">
    <source>
        <dbReference type="ARBA" id="ARBA00010131"/>
    </source>
</evidence>
<evidence type="ECO:0000256" key="4">
    <source>
        <dbReference type="ARBA" id="ARBA00022989"/>
    </source>
</evidence>
<sequence>MGRSIHADEAIQDYVEELIKSGQWYIGLILGQLTNPRDYILRLARTPDPVEDEASEEEDLEDIVPKKKPKKKGSRRPKTLDEMDDSWVATHAKQVIRMLPGGLEVAGVFILSPPNISQKVTEKLRQVVYAVHRSINKPGLLPAGEITDRITLHICSLTRKLTCRTYDVEDNNSNGHPAEWRYHPINDKWIQLNTSAFLDITIPVPSFRKSSTLIKQIQMGLTPFYKSLSTSIGLINGAFRDTSELLEMSSGKKSRSKDKSFMMPQSYNVELMIKKGDGKKVGDPQVTPVSSMIVLRGQMIGRAFIQGKPTVGDVIQAVKVDLARSISSRCELLCEDLEITEQDKAVELYNTPVRVFVIVPDSSVEICDYIFQDERTDEVTDRIKDLLDVKITENNLELDLERPAAEEDWLSYSTEEDNGPDSVNNVVGRDAKSNIVTYIGLAASGVVAAMAVVYNLFLTESTGS</sequence>
<dbReference type="EMBL" id="JAZGQO010000021">
    <property type="protein sequence ID" value="KAK6166889.1"/>
    <property type="molecule type" value="Genomic_DNA"/>
</dbReference>
<keyword evidence="4 7" id="KW-1133">Transmembrane helix</keyword>
<feature type="compositionally biased region" description="Acidic residues" evidence="6">
    <location>
        <begin position="49"/>
        <end position="62"/>
    </location>
</feature>
<protein>
    <submittedName>
        <fullName evidence="8">Uncharacterized protein</fullName>
    </submittedName>
</protein>
<dbReference type="GO" id="GO:0008104">
    <property type="term" value="P:intracellular protein localization"/>
    <property type="evidence" value="ECO:0007669"/>
    <property type="project" value="TreeGrafter"/>
</dbReference>
<dbReference type="PANTHER" id="PTHR33966:SF1">
    <property type="entry name" value="PROTEIN ODR-4 HOMOLOG"/>
    <property type="match status" value="1"/>
</dbReference>
<name>A0AAN8GI27_PATCE</name>
<evidence type="ECO:0000313" key="8">
    <source>
        <dbReference type="EMBL" id="KAK6166889.1"/>
    </source>
</evidence>